<evidence type="ECO:0000313" key="3">
    <source>
        <dbReference type="Proteomes" id="UP000789390"/>
    </source>
</evidence>
<protein>
    <recommendedName>
        <fullName evidence="1">Helitron helicase-like domain-containing protein</fullName>
    </recommendedName>
</protein>
<proteinExistence type="predicted"/>
<dbReference type="EMBL" id="CAKKLH010000002">
    <property type="protein sequence ID" value="CAH0098470.1"/>
    <property type="molecule type" value="Genomic_DNA"/>
</dbReference>
<evidence type="ECO:0000313" key="2">
    <source>
        <dbReference type="EMBL" id="CAH0098470.1"/>
    </source>
</evidence>
<feature type="domain" description="Helitron helicase-like" evidence="1">
    <location>
        <begin position="30"/>
        <end position="193"/>
    </location>
</feature>
<dbReference type="PANTHER" id="PTHR45786:SF74">
    <property type="entry name" value="ATP-DEPENDENT DNA HELICASE"/>
    <property type="match status" value="1"/>
</dbReference>
<dbReference type="OrthoDB" id="6375453at2759"/>
<evidence type="ECO:0000259" key="1">
    <source>
        <dbReference type="Pfam" id="PF14214"/>
    </source>
</evidence>
<dbReference type="PANTHER" id="PTHR45786">
    <property type="entry name" value="DNA BINDING PROTEIN-LIKE"/>
    <property type="match status" value="1"/>
</dbReference>
<dbReference type="AlphaFoldDB" id="A0A8J2R7J8"/>
<comment type="caution">
    <text evidence="2">The sequence shown here is derived from an EMBL/GenBank/DDBJ whole genome shotgun (WGS) entry which is preliminary data.</text>
</comment>
<dbReference type="Proteomes" id="UP000789390">
    <property type="component" value="Unassembled WGS sequence"/>
</dbReference>
<keyword evidence="3" id="KW-1185">Reference proteome</keyword>
<organism evidence="2 3">
    <name type="scientific">Daphnia galeata</name>
    <dbReference type="NCBI Taxonomy" id="27404"/>
    <lineage>
        <taxon>Eukaryota</taxon>
        <taxon>Metazoa</taxon>
        <taxon>Ecdysozoa</taxon>
        <taxon>Arthropoda</taxon>
        <taxon>Crustacea</taxon>
        <taxon>Branchiopoda</taxon>
        <taxon>Diplostraca</taxon>
        <taxon>Cladocera</taxon>
        <taxon>Anomopoda</taxon>
        <taxon>Daphniidae</taxon>
        <taxon>Daphnia</taxon>
    </lineage>
</organism>
<gene>
    <name evidence="2" type="ORF">DGAL_LOCUS549</name>
</gene>
<dbReference type="Pfam" id="PF14214">
    <property type="entry name" value="Helitron_like_N"/>
    <property type="match status" value="1"/>
</dbReference>
<name>A0A8J2R7J8_9CRUS</name>
<sequence length="263" mass="29984">MEETMADPEDQGASRRRGKRTEVTECYFYLYRMAIRGPFNTVLFCGQLTQQYKVDCYVKTERNRLKFIRQNQADLHVAAYNGMMDYLNNRAERENHTVGTICILPSSFIWSPRAMIQGYEDAMAICGKYGKPTYLLTFTCNPKLPEITNSIPIYQSALDRPDVVARVYNLKKNELMDDIQTRQILGKVTARIHGTQDSQEPGAVSAIKWDEIKQFQDNRYVRAPEAYVQVPFDLPIPSSYTTSSSSSSRTASLLHTWIGTAGC</sequence>
<accession>A0A8J2R7J8</accession>
<dbReference type="InterPro" id="IPR025476">
    <property type="entry name" value="Helitron_helicase-like"/>
</dbReference>
<reference evidence="2" key="1">
    <citation type="submission" date="2021-11" db="EMBL/GenBank/DDBJ databases">
        <authorList>
            <person name="Schell T."/>
        </authorList>
    </citation>
    <scope>NUCLEOTIDE SEQUENCE</scope>
    <source>
        <strain evidence="2">M5</strain>
    </source>
</reference>